<comment type="caution">
    <text evidence="1">The sequence shown here is derived from an EMBL/GenBank/DDBJ whole genome shotgun (WGS) entry which is preliminary data.</text>
</comment>
<dbReference type="EMBL" id="QROV01000026">
    <property type="protein sequence ID" value="RHL54900.1"/>
    <property type="molecule type" value="Genomic_DNA"/>
</dbReference>
<accession>A0A415LWF6</accession>
<dbReference type="RefSeq" id="WP_117578218.1">
    <property type="nucleotide sequence ID" value="NZ_CP103077.1"/>
</dbReference>
<protein>
    <submittedName>
        <fullName evidence="1">Uncharacterized protein</fullName>
    </submittedName>
</protein>
<name>A0A415LWF6_BACT4</name>
<proteinExistence type="predicted"/>
<dbReference type="AlphaFoldDB" id="A0A415LWF6"/>
<dbReference type="Proteomes" id="UP000283616">
    <property type="component" value="Unassembled WGS sequence"/>
</dbReference>
<evidence type="ECO:0000313" key="2">
    <source>
        <dbReference type="Proteomes" id="UP000283616"/>
    </source>
</evidence>
<organism evidence="1 2">
    <name type="scientific">Bacteroides thetaiotaomicron</name>
    <dbReference type="NCBI Taxonomy" id="818"/>
    <lineage>
        <taxon>Bacteria</taxon>
        <taxon>Pseudomonadati</taxon>
        <taxon>Bacteroidota</taxon>
        <taxon>Bacteroidia</taxon>
        <taxon>Bacteroidales</taxon>
        <taxon>Bacteroidaceae</taxon>
        <taxon>Bacteroides</taxon>
    </lineage>
</organism>
<evidence type="ECO:0000313" key="1">
    <source>
        <dbReference type="EMBL" id="RHL54900.1"/>
    </source>
</evidence>
<sequence length="95" mass="11033">MLDFSNTMNNHHFALNDVELRILQPVFSQFHAKTGLSIDEYGDIRLIPQNLELLINLANDYIKTSEKQSMKIIIEFVKNLRPMIIDKNTIWVSGD</sequence>
<reference evidence="1 2" key="1">
    <citation type="submission" date="2018-08" db="EMBL/GenBank/DDBJ databases">
        <title>A genome reference for cultivated species of the human gut microbiota.</title>
        <authorList>
            <person name="Zou Y."/>
            <person name="Xue W."/>
            <person name="Luo G."/>
        </authorList>
    </citation>
    <scope>NUCLEOTIDE SEQUENCE [LARGE SCALE GENOMIC DNA]</scope>
    <source>
        <strain evidence="1 2">AF37-12</strain>
    </source>
</reference>
<gene>
    <name evidence="1" type="ORF">DW011_19460</name>
</gene>